<organism evidence="1 2">
    <name type="scientific">Nitrospira lenta</name>
    <dbReference type="NCBI Taxonomy" id="1436998"/>
    <lineage>
        <taxon>Bacteria</taxon>
        <taxon>Pseudomonadati</taxon>
        <taxon>Nitrospirota</taxon>
        <taxon>Nitrospiria</taxon>
        <taxon>Nitrospirales</taxon>
        <taxon>Nitrospiraceae</taxon>
        <taxon>Nitrospira</taxon>
    </lineage>
</organism>
<evidence type="ECO:0000313" key="2">
    <source>
        <dbReference type="Proteomes" id="UP000248168"/>
    </source>
</evidence>
<dbReference type="EMBL" id="OUNR01000017">
    <property type="protein sequence ID" value="SPP65660.1"/>
    <property type="molecule type" value="Genomic_DNA"/>
</dbReference>
<proteinExistence type="predicted"/>
<sequence>MTPPYFFTSWKGLNIIREFCVTGRIGLHSKRAGRFLLPRDAPRRWFLRIRIGRVT</sequence>
<keyword evidence="2" id="KW-1185">Reference proteome</keyword>
<accession>A0A330L6V9</accession>
<dbReference type="InParanoid" id="A0A330L6V9"/>
<protein>
    <submittedName>
        <fullName evidence="1">Uncharacterized protein</fullName>
    </submittedName>
</protein>
<name>A0A330L6V9_9BACT</name>
<reference evidence="2" key="1">
    <citation type="submission" date="2018-04" db="EMBL/GenBank/DDBJ databases">
        <authorList>
            <person name="Lucker S."/>
            <person name="Sakoula D."/>
        </authorList>
    </citation>
    <scope>NUCLEOTIDE SEQUENCE [LARGE SCALE GENOMIC DNA]</scope>
</reference>
<dbReference type="AlphaFoldDB" id="A0A330L6V9"/>
<gene>
    <name evidence="1" type="ORF">NITLEN_40133</name>
</gene>
<dbReference type="Proteomes" id="UP000248168">
    <property type="component" value="Unassembled WGS sequence"/>
</dbReference>
<evidence type="ECO:0000313" key="1">
    <source>
        <dbReference type="EMBL" id="SPP65660.1"/>
    </source>
</evidence>